<evidence type="ECO:0000313" key="16">
    <source>
        <dbReference type="Proteomes" id="UP000567922"/>
    </source>
</evidence>
<comment type="catalytic activity">
    <reaction evidence="10 11">
        <text>an acyl-CoA + a 1,2-diacyl-sn-glycerol = a triacyl-sn-glycerol + CoA</text>
        <dbReference type="Rhea" id="RHEA:10868"/>
        <dbReference type="ChEBI" id="CHEBI:17815"/>
        <dbReference type="ChEBI" id="CHEBI:57287"/>
        <dbReference type="ChEBI" id="CHEBI:58342"/>
        <dbReference type="ChEBI" id="CHEBI:64615"/>
        <dbReference type="EC" id="2.3.1.20"/>
    </reaction>
</comment>
<organism evidence="15 16">
    <name type="scientific">Hoyosella altamirensis</name>
    <dbReference type="NCBI Taxonomy" id="616997"/>
    <lineage>
        <taxon>Bacteria</taxon>
        <taxon>Bacillati</taxon>
        <taxon>Actinomycetota</taxon>
        <taxon>Actinomycetes</taxon>
        <taxon>Mycobacteriales</taxon>
        <taxon>Hoyosellaceae</taxon>
        <taxon>Hoyosella</taxon>
    </lineage>
</organism>
<dbReference type="InterPro" id="IPR009721">
    <property type="entry name" value="O-acyltransferase_WSD1_C"/>
</dbReference>
<sequence length="453" mass="48831">MAPNDFIFLGLESREHPMHVGGLELFTLPDGAGDDFARQLHTELISAPEISSTFRRRPGTPLNTLRNLTWIEDADVDLEYHVRLSALPRPGRIRELFEAASLWHSALLDRHRPLWEMNIVEGLSDGRLAVYTKIHHALVDGVSALRLLQNSLSDDPADEHLAAPFAPRSPRRSKPGRSMNPLSLAKTGLSLTGEVAGSVPAAYRIGRQIMRERDIPLPLRAPRSMFNVPIGGARRFAAQSWPIARLKGVASELGCTLNDVVLGMCGGALREYLISQNALPDKPLIAFVPVSLHALTGERDGGNAVSLVMTSLGTDEDDPLARMKAIRRSMGQAKEMMSGLSPLQAIALGATLAGPFGLTSASGLAGITPPSFNVVISNVPGPKKPLYWNGARLDGIYPASIVMDGLALNITLTSNGDSLDFGILGCRQSVPHLQHLLRYLDESLTALENAAGV</sequence>
<dbReference type="AlphaFoldDB" id="A0A839RKF9"/>
<evidence type="ECO:0000256" key="11">
    <source>
        <dbReference type="RuleBase" id="RU361241"/>
    </source>
</evidence>
<comment type="pathway">
    <text evidence="2">Lipid metabolism.</text>
</comment>
<evidence type="ECO:0000256" key="5">
    <source>
        <dbReference type="ARBA" id="ARBA00022516"/>
    </source>
</evidence>
<name>A0A839RKF9_9ACTN</name>
<dbReference type="EC" id="2.3.1.20" evidence="4 11"/>
<dbReference type="GO" id="GO:0051701">
    <property type="term" value="P:biological process involved in interaction with host"/>
    <property type="evidence" value="ECO:0007669"/>
    <property type="project" value="TreeGrafter"/>
</dbReference>
<dbReference type="EMBL" id="JACHWS010000001">
    <property type="protein sequence ID" value="MBB3036481.1"/>
    <property type="molecule type" value="Genomic_DNA"/>
</dbReference>
<evidence type="ECO:0000259" key="13">
    <source>
        <dbReference type="Pfam" id="PF03007"/>
    </source>
</evidence>
<protein>
    <recommendedName>
        <fullName evidence="4 11">Diacylglycerol O-acyltransferase</fullName>
        <ecNumber evidence="4 11">2.3.1.20</ecNumber>
    </recommendedName>
</protein>
<feature type="region of interest" description="Disordered" evidence="12">
    <location>
        <begin position="159"/>
        <end position="180"/>
    </location>
</feature>
<dbReference type="InterPro" id="IPR004255">
    <property type="entry name" value="O-acyltransferase_WSD1_N"/>
</dbReference>
<dbReference type="UniPathway" id="UPA00282"/>
<keyword evidence="5 11" id="KW-0444">Lipid biosynthesis</keyword>
<evidence type="ECO:0000256" key="4">
    <source>
        <dbReference type="ARBA" id="ARBA00013244"/>
    </source>
</evidence>
<reference evidence="15 16" key="1">
    <citation type="submission" date="2020-08" db="EMBL/GenBank/DDBJ databases">
        <title>Sequencing the genomes of 1000 actinobacteria strains.</title>
        <authorList>
            <person name="Klenk H.-P."/>
        </authorList>
    </citation>
    <scope>NUCLEOTIDE SEQUENCE [LARGE SCALE GENOMIC DNA]</scope>
    <source>
        <strain evidence="15 16">DSM 45258</strain>
    </source>
</reference>
<dbReference type="NCBIfam" id="TIGR02946">
    <property type="entry name" value="acyl_WS_DGAT"/>
    <property type="match status" value="1"/>
</dbReference>
<keyword evidence="6 11" id="KW-0808">Transferase</keyword>
<dbReference type="GO" id="GO:0019432">
    <property type="term" value="P:triglyceride biosynthetic process"/>
    <property type="evidence" value="ECO:0007669"/>
    <property type="project" value="UniProtKB-UniPathway"/>
</dbReference>
<dbReference type="Pfam" id="PF03007">
    <property type="entry name" value="WS_DGAT_cat"/>
    <property type="match status" value="1"/>
</dbReference>
<dbReference type="GO" id="GO:0004144">
    <property type="term" value="F:diacylglycerol O-acyltransferase activity"/>
    <property type="evidence" value="ECO:0007669"/>
    <property type="project" value="UniProtKB-EC"/>
</dbReference>
<evidence type="ECO:0000256" key="2">
    <source>
        <dbReference type="ARBA" id="ARBA00005189"/>
    </source>
</evidence>
<dbReference type="GO" id="GO:0071731">
    <property type="term" value="P:response to nitric oxide"/>
    <property type="evidence" value="ECO:0007669"/>
    <property type="project" value="TreeGrafter"/>
</dbReference>
<comment type="caution">
    <text evidence="15">The sequence shown here is derived from an EMBL/GenBank/DDBJ whole genome shotgun (WGS) entry which is preliminary data.</text>
</comment>
<dbReference type="GO" id="GO:0006071">
    <property type="term" value="P:glycerol metabolic process"/>
    <property type="evidence" value="ECO:0007669"/>
    <property type="project" value="UniProtKB-KW"/>
</dbReference>
<evidence type="ECO:0000256" key="7">
    <source>
        <dbReference type="ARBA" id="ARBA00022798"/>
    </source>
</evidence>
<evidence type="ECO:0000256" key="6">
    <source>
        <dbReference type="ARBA" id="ARBA00022679"/>
    </source>
</evidence>
<dbReference type="GO" id="GO:0005886">
    <property type="term" value="C:plasma membrane"/>
    <property type="evidence" value="ECO:0007669"/>
    <property type="project" value="TreeGrafter"/>
</dbReference>
<dbReference type="PANTHER" id="PTHR31650:SF1">
    <property type="entry name" value="WAX ESTER SYNTHASE_DIACYLGLYCEROL ACYLTRANSFERASE 4-RELATED"/>
    <property type="match status" value="1"/>
</dbReference>
<keyword evidence="8 11" id="KW-0443">Lipid metabolism</keyword>
<gene>
    <name evidence="15" type="ORF">FHU29_000915</name>
</gene>
<evidence type="ECO:0000256" key="10">
    <source>
        <dbReference type="ARBA" id="ARBA00048109"/>
    </source>
</evidence>
<evidence type="ECO:0000259" key="14">
    <source>
        <dbReference type="Pfam" id="PF06974"/>
    </source>
</evidence>
<dbReference type="Proteomes" id="UP000567922">
    <property type="component" value="Unassembled WGS sequence"/>
</dbReference>
<dbReference type="GO" id="GO:0001666">
    <property type="term" value="P:response to hypoxia"/>
    <property type="evidence" value="ECO:0007669"/>
    <property type="project" value="TreeGrafter"/>
</dbReference>
<comment type="pathway">
    <text evidence="1 11">Glycerolipid metabolism; triacylglycerol biosynthesis.</text>
</comment>
<evidence type="ECO:0000256" key="8">
    <source>
        <dbReference type="ARBA" id="ARBA00023098"/>
    </source>
</evidence>
<keyword evidence="16" id="KW-1185">Reference proteome</keyword>
<dbReference type="SUPFAM" id="SSF52777">
    <property type="entry name" value="CoA-dependent acyltransferases"/>
    <property type="match status" value="1"/>
</dbReference>
<evidence type="ECO:0000256" key="1">
    <source>
        <dbReference type="ARBA" id="ARBA00004771"/>
    </source>
</evidence>
<evidence type="ECO:0000256" key="3">
    <source>
        <dbReference type="ARBA" id="ARBA00009587"/>
    </source>
</evidence>
<evidence type="ECO:0000256" key="12">
    <source>
        <dbReference type="SAM" id="MobiDB-lite"/>
    </source>
</evidence>
<dbReference type="Pfam" id="PF06974">
    <property type="entry name" value="WS_DGAT_C"/>
    <property type="match status" value="1"/>
</dbReference>
<evidence type="ECO:0000256" key="9">
    <source>
        <dbReference type="ARBA" id="ARBA00023315"/>
    </source>
</evidence>
<proteinExistence type="inferred from homology"/>
<feature type="domain" description="O-acyltransferase WSD1 C-terminal" evidence="14">
    <location>
        <begin position="302"/>
        <end position="447"/>
    </location>
</feature>
<comment type="similarity">
    <text evidence="3 11">Belongs to the long-chain O-acyltransferase family.</text>
</comment>
<dbReference type="PANTHER" id="PTHR31650">
    <property type="entry name" value="O-ACYLTRANSFERASE (WSD1-LIKE) FAMILY PROTEIN"/>
    <property type="match status" value="1"/>
</dbReference>
<keyword evidence="9 11" id="KW-0012">Acyltransferase</keyword>
<dbReference type="InterPro" id="IPR045034">
    <property type="entry name" value="O-acyltransferase_WSD1-like"/>
</dbReference>
<evidence type="ECO:0000313" key="15">
    <source>
        <dbReference type="EMBL" id="MBB3036481.1"/>
    </source>
</evidence>
<feature type="domain" description="O-acyltransferase WSD1-like N-terminal" evidence="13">
    <location>
        <begin position="1"/>
        <end position="261"/>
    </location>
</feature>
<accession>A0A839RKF9</accession>
<dbReference type="InterPro" id="IPR014292">
    <property type="entry name" value="Acyl_transf_WS/DGAT"/>
</dbReference>
<keyword evidence="7 11" id="KW-0319">Glycerol metabolism</keyword>